<evidence type="ECO:0000256" key="1">
    <source>
        <dbReference type="ARBA" id="ARBA00009013"/>
    </source>
</evidence>
<dbReference type="InterPro" id="IPR036513">
    <property type="entry name" value="STAS_dom_sf"/>
</dbReference>
<dbReference type="Gene3D" id="3.30.750.24">
    <property type="entry name" value="STAS domain"/>
    <property type="match status" value="1"/>
</dbReference>
<proteinExistence type="inferred from homology"/>
<dbReference type="AlphaFoldDB" id="A0A101HRX6"/>
<comment type="caution">
    <text evidence="4">The sequence shown here is derived from an EMBL/GenBank/DDBJ whole genome shotgun (WGS) entry which is preliminary data.</text>
</comment>
<dbReference type="GO" id="GO:0043856">
    <property type="term" value="F:anti-sigma factor antagonist activity"/>
    <property type="evidence" value="ECO:0007669"/>
    <property type="project" value="InterPro"/>
</dbReference>
<dbReference type="Proteomes" id="UP000054705">
    <property type="component" value="Unassembled WGS sequence"/>
</dbReference>
<protein>
    <recommendedName>
        <fullName evidence="2">Anti-sigma factor antagonist</fullName>
    </recommendedName>
</protein>
<organism evidence="4 5">
    <name type="scientific">Pelotomaculum thermopropionicum</name>
    <dbReference type="NCBI Taxonomy" id="110500"/>
    <lineage>
        <taxon>Bacteria</taxon>
        <taxon>Bacillati</taxon>
        <taxon>Bacillota</taxon>
        <taxon>Clostridia</taxon>
        <taxon>Eubacteriales</taxon>
        <taxon>Desulfotomaculaceae</taxon>
        <taxon>Pelotomaculum</taxon>
    </lineage>
</organism>
<dbReference type="CDD" id="cd07043">
    <property type="entry name" value="STAS_anti-anti-sigma_factors"/>
    <property type="match status" value="1"/>
</dbReference>
<feature type="domain" description="STAS" evidence="3">
    <location>
        <begin position="11"/>
        <end position="113"/>
    </location>
</feature>
<reference evidence="5" key="1">
    <citation type="journal article" date="2015" name="MBio">
        <title>Genome-Resolved Metagenomic Analysis Reveals Roles for Candidate Phyla and Other Microbial Community Members in Biogeochemical Transformations in Oil Reservoirs.</title>
        <authorList>
            <person name="Hu P."/>
            <person name="Tom L."/>
            <person name="Singh A."/>
            <person name="Thomas B.C."/>
            <person name="Baker B.J."/>
            <person name="Piceno Y.M."/>
            <person name="Andersen G.L."/>
            <person name="Banfield J.F."/>
        </authorList>
    </citation>
    <scope>NUCLEOTIDE SEQUENCE [LARGE SCALE GENOMIC DNA]</scope>
</reference>
<evidence type="ECO:0000259" key="3">
    <source>
        <dbReference type="PROSITE" id="PS50801"/>
    </source>
</evidence>
<dbReference type="PANTHER" id="PTHR33495">
    <property type="entry name" value="ANTI-SIGMA FACTOR ANTAGONIST TM_1081-RELATED-RELATED"/>
    <property type="match status" value="1"/>
</dbReference>
<gene>
    <name evidence="4" type="ORF">XD97_0591</name>
</gene>
<dbReference type="Pfam" id="PF01740">
    <property type="entry name" value="STAS"/>
    <property type="match status" value="1"/>
</dbReference>
<evidence type="ECO:0000313" key="5">
    <source>
        <dbReference type="Proteomes" id="UP000054705"/>
    </source>
</evidence>
<dbReference type="NCBIfam" id="TIGR00377">
    <property type="entry name" value="ant_ant_sig"/>
    <property type="match status" value="1"/>
</dbReference>
<name>A0A101HRX6_9FIRM</name>
<dbReference type="PANTHER" id="PTHR33495:SF2">
    <property type="entry name" value="ANTI-SIGMA FACTOR ANTAGONIST TM_1081-RELATED"/>
    <property type="match status" value="1"/>
</dbReference>
<sequence>MLFLDIELKQQDTLVVRPSGEVDLGVTDYFRNTVENSLDRERARNLVFNLSRVSFIDSSGLGVLLGRYKRVIRNGGKAFIVSPQPQVRRVLDLSGILRVMIEFPSEAEALKKIG</sequence>
<dbReference type="PATRIC" id="fig|110500.4.peg.41"/>
<evidence type="ECO:0000256" key="2">
    <source>
        <dbReference type="RuleBase" id="RU003749"/>
    </source>
</evidence>
<accession>A0A101HRX6</accession>
<dbReference type="SUPFAM" id="SSF52091">
    <property type="entry name" value="SpoIIaa-like"/>
    <property type="match status" value="1"/>
</dbReference>
<dbReference type="InterPro" id="IPR003658">
    <property type="entry name" value="Anti-sigma_ant"/>
</dbReference>
<comment type="similarity">
    <text evidence="1 2">Belongs to the anti-sigma-factor antagonist family.</text>
</comment>
<dbReference type="EMBL" id="LGGS01000135">
    <property type="protein sequence ID" value="KUK81689.1"/>
    <property type="molecule type" value="Genomic_DNA"/>
</dbReference>
<dbReference type="PROSITE" id="PS50801">
    <property type="entry name" value="STAS"/>
    <property type="match status" value="1"/>
</dbReference>
<dbReference type="InterPro" id="IPR002645">
    <property type="entry name" value="STAS_dom"/>
</dbReference>
<evidence type="ECO:0000313" key="4">
    <source>
        <dbReference type="EMBL" id="KUK81689.1"/>
    </source>
</evidence>